<dbReference type="CDD" id="cd00037">
    <property type="entry name" value="CLECT"/>
    <property type="match status" value="1"/>
</dbReference>
<evidence type="ECO:0000313" key="1">
    <source>
        <dbReference type="Proteomes" id="UP000694844"/>
    </source>
</evidence>
<dbReference type="KEGG" id="cvn:111100099"/>
<dbReference type="InterPro" id="IPR016186">
    <property type="entry name" value="C-type_lectin-like/link_sf"/>
</dbReference>
<dbReference type="InterPro" id="IPR016187">
    <property type="entry name" value="CTDL_fold"/>
</dbReference>
<dbReference type="Proteomes" id="UP000694844">
    <property type="component" value="Chromosome 1"/>
</dbReference>
<name>A0A8B8AA80_CRAVI</name>
<evidence type="ECO:0000313" key="2">
    <source>
        <dbReference type="RefSeq" id="XP_022287458.1"/>
    </source>
</evidence>
<proteinExistence type="predicted"/>
<dbReference type="GeneID" id="111100099"/>
<organism evidence="1 2">
    <name type="scientific">Crassostrea virginica</name>
    <name type="common">Eastern oyster</name>
    <dbReference type="NCBI Taxonomy" id="6565"/>
    <lineage>
        <taxon>Eukaryota</taxon>
        <taxon>Metazoa</taxon>
        <taxon>Spiralia</taxon>
        <taxon>Lophotrochozoa</taxon>
        <taxon>Mollusca</taxon>
        <taxon>Bivalvia</taxon>
        <taxon>Autobranchia</taxon>
        <taxon>Pteriomorphia</taxon>
        <taxon>Ostreida</taxon>
        <taxon>Ostreoidea</taxon>
        <taxon>Ostreidae</taxon>
        <taxon>Crassostrea</taxon>
    </lineage>
</organism>
<sequence>MLKLVISFGIFTACFIEIFSVQRTEFFNFYPEMTNLVPGHLFVFEREQMSLVRCVTFCLLSQDCAAVFRKSASSVCQGFGNPFLFESRNEISNGTWHVKSVSDSCSIGGYIWNPIIRICYKYHSIRTSIFVAKSTCLSEKAHLLLLTSERIHNFAVNVMETQSSGSLYVQGSRDSISSSVYQDDHGRQMSNLAWSEGEPSMDGTYLRLNTEYHRLEATPGSTGRRFICQRGQL</sequence>
<dbReference type="AlphaFoldDB" id="A0A8B8AA80"/>
<reference evidence="2" key="2">
    <citation type="submission" date="2025-08" db="UniProtKB">
        <authorList>
            <consortium name="RefSeq"/>
        </authorList>
    </citation>
    <scope>IDENTIFICATION</scope>
    <source>
        <tissue evidence="2">Whole sample</tissue>
    </source>
</reference>
<gene>
    <name evidence="2" type="primary">LOC111100099</name>
</gene>
<reference evidence="1" key="1">
    <citation type="submission" date="2024-06" db="UniProtKB">
        <authorList>
            <consortium name="RefSeq"/>
        </authorList>
    </citation>
    <scope>NUCLEOTIDE SEQUENCE [LARGE SCALE GENOMIC DNA]</scope>
</reference>
<accession>A0A8B8AA80</accession>
<dbReference type="SUPFAM" id="SSF56436">
    <property type="entry name" value="C-type lectin-like"/>
    <property type="match status" value="1"/>
</dbReference>
<protein>
    <submittedName>
        <fullName evidence="2">Uncharacterized protein LOC111100099</fullName>
    </submittedName>
</protein>
<keyword evidence="1" id="KW-1185">Reference proteome</keyword>
<dbReference type="RefSeq" id="XP_022287458.1">
    <property type="nucleotide sequence ID" value="XM_022431750.1"/>
</dbReference>
<dbReference type="OrthoDB" id="6045058at2759"/>
<dbReference type="Gene3D" id="3.10.100.10">
    <property type="entry name" value="Mannose-Binding Protein A, subunit A"/>
    <property type="match status" value="1"/>
</dbReference>